<proteinExistence type="predicted"/>
<dbReference type="SUPFAM" id="SSF53335">
    <property type="entry name" value="S-adenosyl-L-methionine-dependent methyltransferases"/>
    <property type="match status" value="1"/>
</dbReference>
<gene>
    <name evidence="8" type="ORF">LCGC14_1854690</name>
</gene>
<dbReference type="GO" id="GO:0009307">
    <property type="term" value="P:DNA restriction-modification system"/>
    <property type="evidence" value="ECO:0007669"/>
    <property type="project" value="UniProtKB-KW"/>
</dbReference>
<dbReference type="GO" id="GO:0003677">
    <property type="term" value="F:DNA binding"/>
    <property type="evidence" value="ECO:0007669"/>
    <property type="project" value="InterPro"/>
</dbReference>
<dbReference type="EC" id="2.1.1.72" evidence="1"/>
<comment type="catalytic activity">
    <reaction evidence="6">
        <text>a 2'-deoxyadenosine in DNA + S-adenosyl-L-methionine = an N(6)-methyl-2'-deoxyadenosine in DNA + S-adenosyl-L-homocysteine + H(+)</text>
        <dbReference type="Rhea" id="RHEA:15197"/>
        <dbReference type="Rhea" id="RHEA-COMP:12418"/>
        <dbReference type="Rhea" id="RHEA-COMP:12419"/>
        <dbReference type="ChEBI" id="CHEBI:15378"/>
        <dbReference type="ChEBI" id="CHEBI:57856"/>
        <dbReference type="ChEBI" id="CHEBI:59789"/>
        <dbReference type="ChEBI" id="CHEBI:90615"/>
        <dbReference type="ChEBI" id="CHEBI:90616"/>
        <dbReference type="EC" id="2.1.1.72"/>
    </reaction>
</comment>
<dbReference type="Gene3D" id="3.40.50.150">
    <property type="entry name" value="Vaccinia Virus protein VP39"/>
    <property type="match status" value="1"/>
</dbReference>
<dbReference type="InterPro" id="IPR051537">
    <property type="entry name" value="DNA_Adenine_Mtase"/>
</dbReference>
<dbReference type="AlphaFoldDB" id="A0A0F9GXL3"/>
<name>A0A0F9GXL3_9ZZZZ</name>
<feature type="non-terminal residue" evidence="8">
    <location>
        <position position="1"/>
    </location>
</feature>
<accession>A0A0F9GXL3</accession>
<keyword evidence="2" id="KW-0489">Methyltransferase</keyword>
<keyword evidence="3" id="KW-0808">Transferase</keyword>
<evidence type="ECO:0000313" key="8">
    <source>
        <dbReference type="EMBL" id="KKL95431.1"/>
    </source>
</evidence>
<dbReference type="InterPro" id="IPR003356">
    <property type="entry name" value="DNA_methylase_A-5"/>
</dbReference>
<protein>
    <recommendedName>
        <fullName evidence="1">site-specific DNA-methyltransferase (adenine-specific)</fullName>
        <ecNumber evidence="1">2.1.1.72</ecNumber>
    </recommendedName>
</protein>
<dbReference type="EMBL" id="LAZR01018679">
    <property type="protein sequence ID" value="KKL95431.1"/>
    <property type="molecule type" value="Genomic_DNA"/>
</dbReference>
<evidence type="ECO:0000256" key="4">
    <source>
        <dbReference type="ARBA" id="ARBA00022691"/>
    </source>
</evidence>
<dbReference type="GO" id="GO:0008170">
    <property type="term" value="F:N-methyltransferase activity"/>
    <property type="evidence" value="ECO:0007669"/>
    <property type="project" value="InterPro"/>
</dbReference>
<evidence type="ECO:0000259" key="7">
    <source>
        <dbReference type="Pfam" id="PF02384"/>
    </source>
</evidence>
<evidence type="ECO:0000256" key="1">
    <source>
        <dbReference type="ARBA" id="ARBA00011900"/>
    </source>
</evidence>
<evidence type="ECO:0000256" key="6">
    <source>
        <dbReference type="ARBA" id="ARBA00047942"/>
    </source>
</evidence>
<dbReference type="GO" id="GO:0032259">
    <property type="term" value="P:methylation"/>
    <property type="evidence" value="ECO:0007669"/>
    <property type="project" value="UniProtKB-KW"/>
</dbReference>
<dbReference type="PANTHER" id="PTHR42933:SF3">
    <property type="entry name" value="TYPE I RESTRICTION ENZYME MJAVIII METHYLASE SUBUNIT"/>
    <property type="match status" value="1"/>
</dbReference>
<feature type="domain" description="DNA methylase adenine-specific" evidence="7">
    <location>
        <begin position="24"/>
        <end position="59"/>
    </location>
</feature>
<keyword evidence="5" id="KW-0680">Restriction system</keyword>
<reference evidence="8" key="1">
    <citation type="journal article" date="2015" name="Nature">
        <title>Complex archaea that bridge the gap between prokaryotes and eukaryotes.</title>
        <authorList>
            <person name="Spang A."/>
            <person name="Saw J.H."/>
            <person name="Jorgensen S.L."/>
            <person name="Zaremba-Niedzwiedzka K."/>
            <person name="Martijn J."/>
            <person name="Lind A.E."/>
            <person name="van Eijk R."/>
            <person name="Schleper C."/>
            <person name="Guy L."/>
            <person name="Ettema T.J."/>
        </authorList>
    </citation>
    <scope>NUCLEOTIDE SEQUENCE</scope>
</reference>
<dbReference type="PANTHER" id="PTHR42933">
    <property type="entry name" value="SLR6095 PROTEIN"/>
    <property type="match status" value="1"/>
</dbReference>
<dbReference type="InterPro" id="IPR029063">
    <property type="entry name" value="SAM-dependent_MTases_sf"/>
</dbReference>
<comment type="caution">
    <text evidence="8">The sequence shown here is derived from an EMBL/GenBank/DDBJ whole genome shotgun (WGS) entry which is preliminary data.</text>
</comment>
<sequence length="64" mass="7504">VKNDLLFMLVDKFTEIDLNPNVVSNHEMGYIFEELLRRFSEMSNETAGEHYTPREVIRLGSTQK</sequence>
<evidence type="ECO:0000256" key="5">
    <source>
        <dbReference type="ARBA" id="ARBA00022747"/>
    </source>
</evidence>
<organism evidence="8">
    <name type="scientific">marine sediment metagenome</name>
    <dbReference type="NCBI Taxonomy" id="412755"/>
    <lineage>
        <taxon>unclassified sequences</taxon>
        <taxon>metagenomes</taxon>
        <taxon>ecological metagenomes</taxon>
    </lineage>
</organism>
<evidence type="ECO:0000256" key="2">
    <source>
        <dbReference type="ARBA" id="ARBA00022603"/>
    </source>
</evidence>
<evidence type="ECO:0000256" key="3">
    <source>
        <dbReference type="ARBA" id="ARBA00022679"/>
    </source>
</evidence>
<keyword evidence="4" id="KW-0949">S-adenosyl-L-methionine</keyword>
<dbReference type="Pfam" id="PF02384">
    <property type="entry name" value="N6_Mtase"/>
    <property type="match status" value="1"/>
</dbReference>
<dbReference type="GO" id="GO:0009007">
    <property type="term" value="F:site-specific DNA-methyltransferase (adenine-specific) activity"/>
    <property type="evidence" value="ECO:0007669"/>
    <property type="project" value="UniProtKB-EC"/>
</dbReference>